<gene>
    <name evidence="1" type="ORF">COY96_01900</name>
</gene>
<reference evidence="2" key="1">
    <citation type="submission" date="2017-09" db="EMBL/GenBank/DDBJ databases">
        <title>Depth-based differentiation of microbial function through sediment-hosted aquifers and enrichment of novel symbionts in the deep terrestrial subsurface.</title>
        <authorList>
            <person name="Probst A.J."/>
            <person name="Ladd B."/>
            <person name="Jarett J.K."/>
            <person name="Geller-Mcgrath D.E."/>
            <person name="Sieber C.M.K."/>
            <person name="Emerson J.B."/>
            <person name="Anantharaman K."/>
            <person name="Thomas B.C."/>
            <person name="Malmstrom R."/>
            <person name="Stieglmeier M."/>
            <person name="Klingl A."/>
            <person name="Woyke T."/>
            <person name="Ryan C.M."/>
            <person name="Banfield J.F."/>
        </authorList>
    </citation>
    <scope>NUCLEOTIDE SEQUENCE [LARGE SCALE GENOMIC DNA]</scope>
</reference>
<sequence length="60" mass="6908">MKQIKINYFISIGVLDSIDINGKKYLLVSSESPISQIFLGKKLGDEFEFRGRKIKIKNVF</sequence>
<evidence type="ECO:0000313" key="2">
    <source>
        <dbReference type="Proteomes" id="UP000230363"/>
    </source>
</evidence>
<dbReference type="Proteomes" id="UP000230363">
    <property type="component" value="Unassembled WGS sequence"/>
</dbReference>
<organism evidence="1 2">
    <name type="scientific">Candidatus Wolfebacteria bacterium CG_4_10_14_0_8_um_filter_37_11</name>
    <dbReference type="NCBI Taxonomy" id="1975062"/>
    <lineage>
        <taxon>Bacteria</taxon>
        <taxon>Candidatus Wolfeibacteriota</taxon>
    </lineage>
</organism>
<name>A0A2M7Q7P3_9BACT</name>
<comment type="caution">
    <text evidence="1">The sequence shown here is derived from an EMBL/GenBank/DDBJ whole genome shotgun (WGS) entry which is preliminary data.</text>
</comment>
<dbReference type="EMBL" id="PFKZ01000071">
    <property type="protein sequence ID" value="PIY59428.1"/>
    <property type="molecule type" value="Genomic_DNA"/>
</dbReference>
<accession>A0A2M7Q7P3</accession>
<protein>
    <submittedName>
        <fullName evidence="1">Uncharacterized protein</fullName>
    </submittedName>
</protein>
<dbReference type="AlphaFoldDB" id="A0A2M7Q7P3"/>
<evidence type="ECO:0000313" key="1">
    <source>
        <dbReference type="EMBL" id="PIY59428.1"/>
    </source>
</evidence>
<proteinExistence type="predicted"/>